<keyword evidence="2" id="KW-0479">Metal-binding</keyword>
<comment type="caution">
    <text evidence="7">The sequence shown here is derived from an EMBL/GenBank/DDBJ whole genome shotgun (WGS) entry which is preliminary data.</text>
</comment>
<dbReference type="InParanoid" id="M0MFI9"/>
<dbReference type="CDD" id="cd00207">
    <property type="entry name" value="fer2"/>
    <property type="match status" value="1"/>
</dbReference>
<evidence type="ECO:0000256" key="2">
    <source>
        <dbReference type="ARBA" id="ARBA00022723"/>
    </source>
</evidence>
<dbReference type="InterPro" id="IPR001041">
    <property type="entry name" value="2Fe-2S_ferredoxin-type"/>
</dbReference>
<evidence type="ECO:0000256" key="1">
    <source>
        <dbReference type="ARBA" id="ARBA00022714"/>
    </source>
</evidence>
<evidence type="ECO:0000256" key="5">
    <source>
        <dbReference type="ARBA" id="ARBA00023014"/>
    </source>
</evidence>
<accession>M0MFI9</accession>
<dbReference type="InterPro" id="IPR051452">
    <property type="entry name" value="Diverse_Oxidoreductases"/>
</dbReference>
<dbReference type="InterPro" id="IPR036010">
    <property type="entry name" value="2Fe-2S_ferredoxin-like_sf"/>
</dbReference>
<dbReference type="EMBL" id="AOMD01000030">
    <property type="protein sequence ID" value="EMA43190.1"/>
    <property type="molecule type" value="Genomic_DNA"/>
</dbReference>
<dbReference type="STRING" id="1227455.C449_14467"/>
<feature type="domain" description="2Fe-2S ferredoxin-type" evidence="6">
    <location>
        <begin position="1"/>
        <end position="74"/>
    </location>
</feature>
<protein>
    <submittedName>
        <fullName evidence="7">(2Fe-2S)-binding domain-containing protein</fullName>
    </submittedName>
</protein>
<dbReference type="PROSITE" id="PS51085">
    <property type="entry name" value="2FE2S_FER_2"/>
    <property type="match status" value="1"/>
</dbReference>
<keyword evidence="1" id="KW-0001">2Fe-2S</keyword>
<evidence type="ECO:0000256" key="4">
    <source>
        <dbReference type="ARBA" id="ARBA00023004"/>
    </source>
</evidence>
<dbReference type="FunFam" id="1.10.150.120:FF:000003">
    <property type="entry name" value="Carbon monoxide dehydrogenase, small subunit"/>
    <property type="match status" value="1"/>
</dbReference>
<dbReference type="SUPFAM" id="SSF54292">
    <property type="entry name" value="2Fe-2S ferredoxin-like"/>
    <property type="match status" value="1"/>
</dbReference>
<evidence type="ECO:0000313" key="8">
    <source>
        <dbReference type="Proteomes" id="UP000011669"/>
    </source>
</evidence>
<evidence type="ECO:0000313" key="7">
    <source>
        <dbReference type="EMBL" id="EMA43190.1"/>
    </source>
</evidence>
<dbReference type="PATRIC" id="fig|1227455.4.peg.2940"/>
<name>M0MFI9_9EURY</name>
<dbReference type="PANTHER" id="PTHR44379">
    <property type="entry name" value="OXIDOREDUCTASE WITH IRON-SULFUR SUBUNIT"/>
    <property type="match status" value="1"/>
</dbReference>
<dbReference type="InterPro" id="IPR036884">
    <property type="entry name" value="2Fe-2S-bd_dom_sf"/>
</dbReference>
<dbReference type="GO" id="GO:0051537">
    <property type="term" value="F:2 iron, 2 sulfur cluster binding"/>
    <property type="evidence" value="ECO:0007669"/>
    <property type="project" value="UniProtKB-KW"/>
</dbReference>
<keyword evidence="3" id="KW-0560">Oxidoreductase</keyword>
<dbReference type="Proteomes" id="UP000011669">
    <property type="component" value="Unassembled WGS sequence"/>
</dbReference>
<evidence type="ECO:0000259" key="6">
    <source>
        <dbReference type="PROSITE" id="PS51085"/>
    </source>
</evidence>
<dbReference type="PANTHER" id="PTHR44379:SF5">
    <property type="entry name" value="OXIDOREDUCTASE WITH IRON-SULFUR SUBUNIT"/>
    <property type="match status" value="1"/>
</dbReference>
<proteinExistence type="predicted"/>
<gene>
    <name evidence="7" type="ORF">C449_14467</name>
</gene>
<dbReference type="Gene3D" id="3.10.20.30">
    <property type="match status" value="1"/>
</dbReference>
<dbReference type="SUPFAM" id="SSF47741">
    <property type="entry name" value="CO dehydrogenase ISP C-domain like"/>
    <property type="match status" value="1"/>
</dbReference>
<reference evidence="7 8" key="1">
    <citation type="journal article" date="2014" name="PLoS Genet.">
        <title>Phylogenetically driven sequencing of extremely halophilic archaea reveals strategies for static and dynamic osmo-response.</title>
        <authorList>
            <person name="Becker E.A."/>
            <person name="Seitzer P.M."/>
            <person name="Tritt A."/>
            <person name="Larsen D."/>
            <person name="Krusor M."/>
            <person name="Yao A.I."/>
            <person name="Wu D."/>
            <person name="Madern D."/>
            <person name="Eisen J.A."/>
            <person name="Darling A.E."/>
            <person name="Facciotti M.T."/>
        </authorList>
    </citation>
    <scope>NUCLEOTIDE SEQUENCE [LARGE SCALE GENOMIC DNA]</scope>
    <source>
        <strain evidence="7 8">DSM 5350</strain>
    </source>
</reference>
<sequence length="185" mass="19255">MNIKLNGNAKQFDVSKTDSLLDALRKNGYTGAKRGCDTGACGFCTVVVDGEPVNSCVTPVAKADGATVETIEGLGSQSNLHPVQQAFVDHSALQCGFCIPGMIMRSKALLEENPDPTEAEVREGLSDNLCRCTGYKKIVEAVLDAAERMGDDGTGGQQSVATDGGKADGFVAKNGECCGEGGECR</sequence>
<keyword evidence="8" id="KW-1185">Reference proteome</keyword>
<dbReference type="InterPro" id="IPR002888">
    <property type="entry name" value="2Fe-2S-bd"/>
</dbReference>
<evidence type="ECO:0000256" key="3">
    <source>
        <dbReference type="ARBA" id="ARBA00023002"/>
    </source>
</evidence>
<keyword evidence="5" id="KW-0411">Iron-sulfur</keyword>
<dbReference type="AlphaFoldDB" id="M0MFI9"/>
<organism evidence="7 8">
    <name type="scientific">Halococcus saccharolyticus DSM 5350</name>
    <dbReference type="NCBI Taxonomy" id="1227455"/>
    <lineage>
        <taxon>Archaea</taxon>
        <taxon>Methanobacteriati</taxon>
        <taxon>Methanobacteriota</taxon>
        <taxon>Stenosarchaea group</taxon>
        <taxon>Halobacteria</taxon>
        <taxon>Halobacteriales</taxon>
        <taxon>Halococcaceae</taxon>
        <taxon>Halococcus</taxon>
    </lineage>
</organism>
<dbReference type="Pfam" id="PF01799">
    <property type="entry name" value="Fer2_2"/>
    <property type="match status" value="1"/>
</dbReference>
<keyword evidence="4" id="KW-0408">Iron</keyword>
<dbReference type="Gene3D" id="1.10.150.120">
    <property type="entry name" value="[2Fe-2S]-binding domain"/>
    <property type="match status" value="1"/>
</dbReference>
<dbReference type="Pfam" id="PF00111">
    <property type="entry name" value="Fer2"/>
    <property type="match status" value="1"/>
</dbReference>
<dbReference type="InterPro" id="IPR012675">
    <property type="entry name" value="Beta-grasp_dom_sf"/>
</dbReference>
<dbReference type="GO" id="GO:0016491">
    <property type="term" value="F:oxidoreductase activity"/>
    <property type="evidence" value="ECO:0007669"/>
    <property type="project" value="UniProtKB-KW"/>
</dbReference>
<dbReference type="GO" id="GO:0046872">
    <property type="term" value="F:metal ion binding"/>
    <property type="evidence" value="ECO:0007669"/>
    <property type="project" value="UniProtKB-KW"/>
</dbReference>